<gene>
    <name evidence="2" type="ORF">FAZ98_07795</name>
</gene>
<accession>A0A7Z2GH10</accession>
<sequence length="120" mass="13050">MKRVLLALSLTAPALCFAKSPPCSHWPMKMAEAVLTEAGLTASEKLDDAKTTAVRLASEQIGRDLYQQIYRITFHEKGGQSIEVVTNSQASSKECSMGSVDVFVVSKQFNSDAAIKRESP</sequence>
<dbReference type="AlphaFoldDB" id="A0A7Z2GH10"/>
<evidence type="ECO:0000313" key="2">
    <source>
        <dbReference type="EMBL" id="QGZ61646.1"/>
    </source>
</evidence>
<dbReference type="Proteomes" id="UP000433577">
    <property type="component" value="Chromosome 1"/>
</dbReference>
<proteinExistence type="predicted"/>
<dbReference type="OrthoDB" id="9111172at2"/>
<dbReference type="EMBL" id="CP046913">
    <property type="protein sequence ID" value="QGZ61646.1"/>
    <property type="molecule type" value="Genomic_DNA"/>
</dbReference>
<organism evidence="2 3">
    <name type="scientific">Paraburkholderia acidisoli</name>
    <dbReference type="NCBI Taxonomy" id="2571748"/>
    <lineage>
        <taxon>Bacteria</taxon>
        <taxon>Pseudomonadati</taxon>
        <taxon>Pseudomonadota</taxon>
        <taxon>Betaproteobacteria</taxon>
        <taxon>Burkholderiales</taxon>
        <taxon>Burkholderiaceae</taxon>
        <taxon>Paraburkholderia</taxon>
    </lineage>
</organism>
<evidence type="ECO:0000313" key="3">
    <source>
        <dbReference type="Proteomes" id="UP000433577"/>
    </source>
</evidence>
<feature type="signal peptide" evidence="1">
    <location>
        <begin position="1"/>
        <end position="18"/>
    </location>
</feature>
<reference evidence="2 3" key="1">
    <citation type="submission" date="2019-12" db="EMBL/GenBank/DDBJ databases">
        <title>Paraburkholderia acidiphila 7Q-K02 sp. nov and Paraburkholderia acidisoli DHF22 sp. nov., two strains isolated from forest soil.</title>
        <authorList>
            <person name="Gao Z."/>
            <person name="Qiu L."/>
        </authorList>
    </citation>
    <scope>NUCLEOTIDE SEQUENCE [LARGE SCALE GENOMIC DNA]</scope>
    <source>
        <strain evidence="2 3">DHF22</strain>
    </source>
</reference>
<dbReference type="KEGG" id="pacs:FAZ98_07795"/>
<feature type="chain" id="PRO_5030665398" evidence="1">
    <location>
        <begin position="19"/>
        <end position="120"/>
    </location>
</feature>
<keyword evidence="1" id="KW-0732">Signal</keyword>
<name>A0A7Z2GH10_9BURK</name>
<keyword evidence="3" id="KW-1185">Reference proteome</keyword>
<evidence type="ECO:0000256" key="1">
    <source>
        <dbReference type="SAM" id="SignalP"/>
    </source>
</evidence>
<protein>
    <submittedName>
        <fullName evidence="2">Uncharacterized protein</fullName>
    </submittedName>
</protein>
<dbReference type="RefSeq" id="WP_158950362.1">
    <property type="nucleotide sequence ID" value="NZ_CP046913.1"/>
</dbReference>